<keyword evidence="4" id="KW-1185">Reference proteome</keyword>
<dbReference type="Gene3D" id="3.40.50.1820">
    <property type="entry name" value="alpha/beta hydrolase"/>
    <property type="match status" value="1"/>
</dbReference>
<accession>A0A485KCB4</accession>
<evidence type="ECO:0000313" key="2">
    <source>
        <dbReference type="EMBL" id="KAF0715175.1"/>
    </source>
</evidence>
<name>A0A485KCB4_9STRA</name>
<dbReference type="EMBL" id="CAADRA010000624">
    <property type="protein sequence ID" value="VFT80700.1"/>
    <property type="molecule type" value="Genomic_DNA"/>
</dbReference>
<reference evidence="3 4" key="1">
    <citation type="submission" date="2019-03" db="EMBL/GenBank/DDBJ databases">
        <authorList>
            <person name="Gaulin E."/>
            <person name="Dumas B."/>
        </authorList>
    </citation>
    <scope>NUCLEOTIDE SEQUENCE [LARGE SCALE GENOMIC DNA]</scope>
    <source>
        <strain evidence="3">CBS 568.67</strain>
    </source>
</reference>
<dbReference type="EMBL" id="VJMH01000624">
    <property type="protein sequence ID" value="KAF0715175.1"/>
    <property type="molecule type" value="Genomic_DNA"/>
</dbReference>
<feature type="signal peptide" evidence="1">
    <location>
        <begin position="1"/>
        <end position="18"/>
    </location>
</feature>
<reference evidence="2" key="2">
    <citation type="submission" date="2019-06" db="EMBL/GenBank/DDBJ databases">
        <title>Genomics analysis of Aphanomyces spp. identifies a new class of oomycete effector associated with host adaptation.</title>
        <authorList>
            <person name="Gaulin E."/>
        </authorList>
    </citation>
    <scope>NUCLEOTIDE SEQUENCE</scope>
    <source>
        <strain evidence="2">CBS 578.67</strain>
    </source>
</reference>
<dbReference type="AlphaFoldDB" id="A0A485KCB4"/>
<protein>
    <submittedName>
        <fullName evidence="3">Aste57867_3537 protein</fullName>
    </submittedName>
</protein>
<evidence type="ECO:0000256" key="1">
    <source>
        <dbReference type="SAM" id="SignalP"/>
    </source>
</evidence>
<dbReference type="SUPFAM" id="SSF53474">
    <property type="entry name" value="alpha/beta-Hydrolases"/>
    <property type="match status" value="1"/>
</dbReference>
<dbReference type="OrthoDB" id="76987at2759"/>
<feature type="chain" id="PRO_5036115971" evidence="1">
    <location>
        <begin position="19"/>
        <end position="583"/>
    </location>
</feature>
<dbReference type="Proteomes" id="UP000332933">
    <property type="component" value="Unassembled WGS sequence"/>
</dbReference>
<evidence type="ECO:0000313" key="3">
    <source>
        <dbReference type="EMBL" id="VFT80700.1"/>
    </source>
</evidence>
<organism evidence="3 4">
    <name type="scientific">Aphanomyces stellatus</name>
    <dbReference type="NCBI Taxonomy" id="120398"/>
    <lineage>
        <taxon>Eukaryota</taxon>
        <taxon>Sar</taxon>
        <taxon>Stramenopiles</taxon>
        <taxon>Oomycota</taxon>
        <taxon>Saprolegniomycetes</taxon>
        <taxon>Saprolegniales</taxon>
        <taxon>Verrucalvaceae</taxon>
        <taxon>Aphanomyces</taxon>
    </lineage>
</organism>
<keyword evidence="1" id="KW-0732">Signal</keyword>
<evidence type="ECO:0000313" key="4">
    <source>
        <dbReference type="Proteomes" id="UP000332933"/>
    </source>
</evidence>
<dbReference type="InterPro" id="IPR029058">
    <property type="entry name" value="AB_hydrolase_fold"/>
</dbReference>
<proteinExistence type="predicted"/>
<gene>
    <name evidence="3" type="primary">Aste57867_3537</name>
    <name evidence="2" type="ORF">As57867_003526</name>
    <name evidence="3" type="ORF">ASTE57867_3537</name>
</gene>
<sequence length="583" mass="64715">MKFEPCLLALVASAVVLAQDDSVHDIDVVTSDESECLDDAYDDYTRSIPSKGGWFPCPLMTNMSNPLQQGPTPGGLNVQCNVFTVPLCYKTFPGYPDDDVCDSNQTIDVFVKRIQANTTTTSQRKPQAFWISEGGPGYAMQGVEELMRRSFIALNGTWSVYSMDHRGTGRSHRLTCNDTRTDLLVGANATQLFADCIGRYQKTYGQENAAGFGVTSAAMDLSTLSRHVEPDADWFMYGLSYATLLVERVMHMRPPHVKGYVVDAVVPETMVLPNGDAEYGKVANRILHECDKWPACASKFQNVSLATAVRQFYKDVETLPRLQYCREWLKSVALRPYEPASWAAKKLFASMIGYNTLPQLMPVLLYRLNRCEPKDYPALVAAAKYIQDQQMGDPNSLSTFDSLVLYQIVLASERALWHSPPPPLTSMMGFFAREVVTEGTYRDFQSYCLLTGSGTEVCQKYPATGDGFYYGPDSFTDTVARIPQSASLLVMNGDLDPVTPEPQAKHQFDQYKGRGTKLYVNVPQSAHPTTETPCGFAILVSYLANAGRVAKVDTSCIKLIPNRFSVDVKEIALAFFNSTDELI</sequence>